<dbReference type="InterPro" id="IPR006094">
    <property type="entry name" value="Oxid_FAD_bind_N"/>
</dbReference>
<keyword evidence="3" id="KW-0285">Flavoprotein</keyword>
<accession>A0A9P5JYL3</accession>
<sequence>MSGLSTFKQSFKGDIVTPDDDGYFKAIARWATNAERPARLVAFVKDADDIALALKYAQTNKLQVAIRGGGHNPSGASSAEDGLVIDLSRYFDYAVVDPEKRTARVGGGTLWGTVENEAIQHGLATVAGSVNHTGVAGLLLGGGLGFLTGQHGLAIDNLLRASVITANGTALTLSESENADLFWGIRGGGSNFGVCTEFVLRLHPQRRTVFAGNVVFPASLLDDLMNVLCQWWTTVKDHEGILQFLGRDPAGGNDCILLTLFYNGSEEDGRKNFQKFYDLKPVIDGACEMPFESLNTLANEMFAHGSNYHQKSVYQSGPRLETTKSVFKRLCELNAAPGNEIQHYYLFEYFPRRVVLALPEGATAFLRTHRGNLTGSDLKWTRNTPSNEDAAKRAARELTNIVAQAEAEVSGEKNNSGYGNLNSESQIRKTVNGVQVPDDSNSRVLFGPNYSRLQRLKAQYDPENVFWKWFPIIPNPDA</sequence>
<dbReference type="SUPFAM" id="SSF55103">
    <property type="entry name" value="FAD-linked oxidases, C-terminal domain"/>
    <property type="match status" value="1"/>
</dbReference>
<evidence type="ECO:0000256" key="6">
    <source>
        <dbReference type="SAM" id="Coils"/>
    </source>
</evidence>
<dbReference type="InterPro" id="IPR050416">
    <property type="entry name" value="FAD-linked_Oxidoreductase"/>
</dbReference>
<dbReference type="InterPro" id="IPR036318">
    <property type="entry name" value="FAD-bd_PCMH-like_sf"/>
</dbReference>
<name>A0A9P5JYL3_9AGAM</name>
<dbReference type="OrthoDB" id="415825at2759"/>
<evidence type="ECO:0000256" key="3">
    <source>
        <dbReference type="ARBA" id="ARBA00022630"/>
    </source>
</evidence>
<dbReference type="InterPro" id="IPR016167">
    <property type="entry name" value="FAD-bd_PCMH_sub1"/>
</dbReference>
<evidence type="ECO:0000256" key="1">
    <source>
        <dbReference type="ARBA" id="ARBA00001974"/>
    </source>
</evidence>
<reference evidence="8" key="1">
    <citation type="submission" date="2019-10" db="EMBL/GenBank/DDBJ databases">
        <authorList>
            <consortium name="DOE Joint Genome Institute"/>
            <person name="Kuo A."/>
            <person name="Miyauchi S."/>
            <person name="Kiss E."/>
            <person name="Drula E."/>
            <person name="Kohler A."/>
            <person name="Sanchez-Garcia M."/>
            <person name="Andreopoulos B."/>
            <person name="Barry K.W."/>
            <person name="Bonito G."/>
            <person name="Buee M."/>
            <person name="Carver A."/>
            <person name="Chen C."/>
            <person name="Cichocki N."/>
            <person name="Clum A."/>
            <person name="Culley D."/>
            <person name="Crous P.W."/>
            <person name="Fauchery L."/>
            <person name="Girlanda M."/>
            <person name="Hayes R."/>
            <person name="Keri Z."/>
            <person name="LaButti K."/>
            <person name="Lipzen A."/>
            <person name="Lombard V."/>
            <person name="Magnuson J."/>
            <person name="Maillard F."/>
            <person name="Morin E."/>
            <person name="Murat C."/>
            <person name="Nolan M."/>
            <person name="Ohm R."/>
            <person name="Pangilinan J."/>
            <person name="Pereira M."/>
            <person name="Perotto S."/>
            <person name="Peter M."/>
            <person name="Riley R."/>
            <person name="Sitrit Y."/>
            <person name="Stielow B."/>
            <person name="Szollosi G."/>
            <person name="Zifcakova L."/>
            <person name="Stursova M."/>
            <person name="Spatafora J.W."/>
            <person name="Tedersoo L."/>
            <person name="Vaario L.-M."/>
            <person name="Yamada A."/>
            <person name="Yan M."/>
            <person name="Wang P."/>
            <person name="Xu J."/>
            <person name="Bruns T."/>
            <person name="Baldrian P."/>
            <person name="Vilgalys R."/>
            <person name="Henrissat B."/>
            <person name="Grigoriev I.V."/>
            <person name="Hibbett D."/>
            <person name="Nagy L.G."/>
            <person name="Martin F.M."/>
        </authorList>
    </citation>
    <scope>NUCLEOTIDE SEQUENCE</scope>
    <source>
        <strain evidence="8">Prilba</strain>
    </source>
</reference>
<comment type="caution">
    <text evidence="8">The sequence shown here is derived from an EMBL/GenBank/DDBJ whole genome shotgun (WGS) entry which is preliminary data.</text>
</comment>
<keyword evidence="9" id="KW-1185">Reference proteome</keyword>
<keyword evidence="4" id="KW-0274">FAD</keyword>
<dbReference type="Pfam" id="PF01565">
    <property type="entry name" value="FAD_binding_4"/>
    <property type="match status" value="1"/>
</dbReference>
<keyword evidence="6" id="KW-0175">Coiled coil</keyword>
<evidence type="ECO:0000256" key="4">
    <source>
        <dbReference type="ARBA" id="ARBA00022827"/>
    </source>
</evidence>
<evidence type="ECO:0000313" key="9">
    <source>
        <dbReference type="Proteomes" id="UP000759537"/>
    </source>
</evidence>
<organism evidence="8 9">
    <name type="scientific">Russula ochroleuca</name>
    <dbReference type="NCBI Taxonomy" id="152965"/>
    <lineage>
        <taxon>Eukaryota</taxon>
        <taxon>Fungi</taxon>
        <taxon>Dikarya</taxon>
        <taxon>Basidiomycota</taxon>
        <taxon>Agaricomycotina</taxon>
        <taxon>Agaricomycetes</taxon>
        <taxon>Russulales</taxon>
        <taxon>Russulaceae</taxon>
        <taxon>Russula</taxon>
    </lineage>
</organism>
<evidence type="ECO:0000259" key="7">
    <source>
        <dbReference type="PROSITE" id="PS51387"/>
    </source>
</evidence>
<feature type="coiled-coil region" evidence="6">
    <location>
        <begin position="388"/>
        <end position="415"/>
    </location>
</feature>
<dbReference type="SUPFAM" id="SSF56176">
    <property type="entry name" value="FAD-binding/transporter-associated domain-like"/>
    <property type="match status" value="1"/>
</dbReference>
<feature type="domain" description="FAD-binding PCMH-type" evidence="7">
    <location>
        <begin position="33"/>
        <end position="205"/>
    </location>
</feature>
<proteinExistence type="inferred from homology"/>
<dbReference type="AlphaFoldDB" id="A0A9P5JYL3"/>
<dbReference type="PANTHER" id="PTHR42973:SF39">
    <property type="entry name" value="FAD-BINDING PCMH-TYPE DOMAIN-CONTAINING PROTEIN"/>
    <property type="match status" value="1"/>
</dbReference>
<keyword evidence="5" id="KW-0560">Oxidoreductase</keyword>
<evidence type="ECO:0000313" key="8">
    <source>
        <dbReference type="EMBL" id="KAF8469842.1"/>
    </source>
</evidence>
<dbReference type="GO" id="GO:0071949">
    <property type="term" value="F:FAD binding"/>
    <property type="evidence" value="ECO:0007669"/>
    <property type="project" value="InterPro"/>
</dbReference>
<evidence type="ECO:0000256" key="2">
    <source>
        <dbReference type="ARBA" id="ARBA00005466"/>
    </source>
</evidence>
<dbReference type="PROSITE" id="PS51387">
    <property type="entry name" value="FAD_PCMH"/>
    <property type="match status" value="1"/>
</dbReference>
<reference evidence="8" key="2">
    <citation type="journal article" date="2020" name="Nat. Commun.">
        <title>Large-scale genome sequencing of mycorrhizal fungi provides insights into the early evolution of symbiotic traits.</title>
        <authorList>
            <person name="Miyauchi S."/>
            <person name="Kiss E."/>
            <person name="Kuo A."/>
            <person name="Drula E."/>
            <person name="Kohler A."/>
            <person name="Sanchez-Garcia M."/>
            <person name="Morin E."/>
            <person name="Andreopoulos B."/>
            <person name="Barry K.W."/>
            <person name="Bonito G."/>
            <person name="Buee M."/>
            <person name="Carver A."/>
            <person name="Chen C."/>
            <person name="Cichocki N."/>
            <person name="Clum A."/>
            <person name="Culley D."/>
            <person name="Crous P.W."/>
            <person name="Fauchery L."/>
            <person name="Girlanda M."/>
            <person name="Hayes R.D."/>
            <person name="Keri Z."/>
            <person name="LaButti K."/>
            <person name="Lipzen A."/>
            <person name="Lombard V."/>
            <person name="Magnuson J."/>
            <person name="Maillard F."/>
            <person name="Murat C."/>
            <person name="Nolan M."/>
            <person name="Ohm R.A."/>
            <person name="Pangilinan J."/>
            <person name="Pereira M.F."/>
            <person name="Perotto S."/>
            <person name="Peter M."/>
            <person name="Pfister S."/>
            <person name="Riley R."/>
            <person name="Sitrit Y."/>
            <person name="Stielow J.B."/>
            <person name="Szollosi G."/>
            <person name="Zifcakova L."/>
            <person name="Stursova M."/>
            <person name="Spatafora J.W."/>
            <person name="Tedersoo L."/>
            <person name="Vaario L.M."/>
            <person name="Yamada A."/>
            <person name="Yan M."/>
            <person name="Wang P."/>
            <person name="Xu J."/>
            <person name="Bruns T."/>
            <person name="Baldrian P."/>
            <person name="Vilgalys R."/>
            <person name="Dunand C."/>
            <person name="Henrissat B."/>
            <person name="Grigoriev I.V."/>
            <person name="Hibbett D."/>
            <person name="Nagy L.G."/>
            <person name="Martin F.M."/>
        </authorList>
    </citation>
    <scope>NUCLEOTIDE SEQUENCE</scope>
    <source>
        <strain evidence="8">Prilba</strain>
    </source>
</reference>
<dbReference type="InterPro" id="IPR012951">
    <property type="entry name" value="BBE"/>
</dbReference>
<dbReference type="Pfam" id="PF08031">
    <property type="entry name" value="BBE"/>
    <property type="match status" value="1"/>
</dbReference>
<dbReference type="InterPro" id="IPR016169">
    <property type="entry name" value="FAD-bd_PCMH_sub2"/>
</dbReference>
<dbReference type="InterPro" id="IPR016166">
    <property type="entry name" value="FAD-bd_PCMH"/>
</dbReference>
<evidence type="ECO:0000256" key="5">
    <source>
        <dbReference type="ARBA" id="ARBA00023002"/>
    </source>
</evidence>
<dbReference type="PANTHER" id="PTHR42973">
    <property type="entry name" value="BINDING OXIDOREDUCTASE, PUTATIVE (AFU_ORTHOLOGUE AFUA_1G17690)-RELATED"/>
    <property type="match status" value="1"/>
</dbReference>
<dbReference type="Gene3D" id="3.40.462.20">
    <property type="match status" value="1"/>
</dbReference>
<dbReference type="InterPro" id="IPR016164">
    <property type="entry name" value="FAD-linked_Oxase-like_C"/>
</dbReference>
<dbReference type="Proteomes" id="UP000759537">
    <property type="component" value="Unassembled WGS sequence"/>
</dbReference>
<dbReference type="EMBL" id="WHVB01000027">
    <property type="protein sequence ID" value="KAF8469842.1"/>
    <property type="molecule type" value="Genomic_DNA"/>
</dbReference>
<comment type="similarity">
    <text evidence="2">Belongs to the oxygen-dependent FAD-linked oxidoreductase family.</text>
</comment>
<comment type="cofactor">
    <cofactor evidence="1">
        <name>FAD</name>
        <dbReference type="ChEBI" id="CHEBI:57692"/>
    </cofactor>
</comment>
<gene>
    <name evidence="8" type="ORF">DFH94DRAFT_697164</name>
</gene>
<dbReference type="Gene3D" id="3.30.43.10">
    <property type="entry name" value="Uridine Diphospho-n-acetylenolpyruvylglucosamine Reductase, domain 2"/>
    <property type="match status" value="1"/>
</dbReference>
<protein>
    <recommendedName>
        <fullName evidence="7">FAD-binding PCMH-type domain-containing protein</fullName>
    </recommendedName>
</protein>
<dbReference type="GO" id="GO:0016491">
    <property type="term" value="F:oxidoreductase activity"/>
    <property type="evidence" value="ECO:0007669"/>
    <property type="project" value="UniProtKB-KW"/>
</dbReference>
<dbReference type="Gene3D" id="3.30.465.10">
    <property type="match status" value="1"/>
</dbReference>